<evidence type="ECO:0000256" key="5">
    <source>
        <dbReference type="ARBA" id="ARBA00022496"/>
    </source>
</evidence>
<dbReference type="InterPro" id="IPR012910">
    <property type="entry name" value="Plug_dom"/>
</dbReference>
<accession>A0A0P6VZP4</accession>
<keyword evidence="8" id="KW-0408">Iron</keyword>
<keyword evidence="20" id="KW-1185">Reference proteome</keyword>
<evidence type="ECO:0000256" key="1">
    <source>
        <dbReference type="ARBA" id="ARBA00004571"/>
    </source>
</evidence>
<evidence type="ECO:0000256" key="14">
    <source>
        <dbReference type="PROSITE-ProRule" id="PRU01360"/>
    </source>
</evidence>
<dbReference type="Pfam" id="PF00593">
    <property type="entry name" value="TonB_dep_Rec_b-barrel"/>
    <property type="match status" value="1"/>
</dbReference>
<feature type="domain" description="TonB-dependent receptor plug" evidence="18">
    <location>
        <begin position="73"/>
        <end position="164"/>
    </location>
</feature>
<dbReference type="GO" id="GO:0015891">
    <property type="term" value="P:siderophore transport"/>
    <property type="evidence" value="ECO:0007669"/>
    <property type="project" value="InterPro"/>
</dbReference>
<dbReference type="Gene3D" id="2.40.170.20">
    <property type="entry name" value="TonB-dependent receptor, beta-barrel domain"/>
    <property type="match status" value="1"/>
</dbReference>
<dbReference type="SUPFAM" id="SSF56935">
    <property type="entry name" value="Porins"/>
    <property type="match status" value="1"/>
</dbReference>
<evidence type="ECO:0000256" key="16">
    <source>
        <dbReference type="SAM" id="SignalP"/>
    </source>
</evidence>
<evidence type="ECO:0000313" key="20">
    <source>
        <dbReference type="Proteomes" id="UP000048984"/>
    </source>
</evidence>
<keyword evidence="5" id="KW-0410">Iron transport</keyword>
<comment type="subcellular location">
    <subcellularLocation>
        <location evidence="1 14">Cell outer membrane</location>
        <topology evidence="1 14">Multi-pass membrane protein</topology>
    </subcellularLocation>
</comment>
<feature type="domain" description="TonB-dependent receptor-like beta-barrel" evidence="17">
    <location>
        <begin position="253"/>
        <end position="680"/>
    </location>
</feature>
<keyword evidence="7 16" id="KW-0732">Signal</keyword>
<proteinExistence type="inferred from homology"/>
<keyword evidence="12" id="KW-0675">Receptor</keyword>
<keyword evidence="4 14" id="KW-1134">Transmembrane beta strand</keyword>
<evidence type="ECO:0000256" key="13">
    <source>
        <dbReference type="ARBA" id="ARBA00023237"/>
    </source>
</evidence>
<evidence type="ECO:0000256" key="4">
    <source>
        <dbReference type="ARBA" id="ARBA00022452"/>
    </source>
</evidence>
<evidence type="ECO:0000313" key="19">
    <source>
        <dbReference type="EMBL" id="KPL51306.1"/>
    </source>
</evidence>
<keyword evidence="13 14" id="KW-0998">Cell outer membrane</keyword>
<dbReference type="InterPro" id="IPR036942">
    <property type="entry name" value="Beta-barrel_TonB_sf"/>
</dbReference>
<dbReference type="InterPro" id="IPR037066">
    <property type="entry name" value="Plug_dom_sf"/>
</dbReference>
<dbReference type="PANTHER" id="PTHR32552">
    <property type="entry name" value="FERRICHROME IRON RECEPTOR-RELATED"/>
    <property type="match status" value="1"/>
</dbReference>
<comment type="similarity">
    <text evidence="2 14 15">Belongs to the TonB-dependent receptor family.</text>
</comment>
<evidence type="ECO:0000256" key="12">
    <source>
        <dbReference type="ARBA" id="ARBA00023170"/>
    </source>
</evidence>
<dbReference type="Pfam" id="PF07715">
    <property type="entry name" value="Plug"/>
    <property type="match status" value="1"/>
</dbReference>
<dbReference type="InterPro" id="IPR039426">
    <property type="entry name" value="TonB-dep_rcpt-like"/>
</dbReference>
<dbReference type="RefSeq" id="WP_054357469.1">
    <property type="nucleotide sequence ID" value="NZ_LJYW01000001.1"/>
</dbReference>
<sequence>MRNAVICGAVAVSAGMLHPATAGAQTAAQPDSAVIEVNVDAPRDGVTKTSAGPVRGWQALTSASATKIETPLLNLPQAVTVLPRQAIEAQGAVSQSEAMRNVSAVQPPQTTALGQVYPSVRGFNGERFVDGLPNYYDNGDRDSLANVERIEVLKGPASILYQGGPNPVGGVVNVVSKMPSLIPSYQFGVTAGGYGKLNPWFDLNVPVSKDSTVLFRVTGSYERTGTQIDGLDRRSYELNPTLVLTNNEGTKLTLQARLSHREQQDYAGLPAVGTLDRSTFRIDPSLFSADRDLPNGRTDYKAVTGRIDHTFNEVWSAFASVRASRSDFHEPTQFVLGQTPSLPPSTFLVWNGFLGERNTEVSANANLAGKFDFGPIRNRVLFSADINRVTDVGRLDGTPAAFVDFTNPNFPAYVKPVPGPFTTFTDIDNVYVQSGLTAQWQASLWERVHLLTALRLAEVDIRSRELTTASSFHTQESKVLPRIGASVEVVKGVSVFADYTEGLRAVPFFNGPTAPRPEQSRQSQAGVKLDLPYGFSASFALFDLRLTDVPTANPIVPGQQIQSGEQRSRGFEADMVWQPNANWSFLGSYARVDARYTRNTVIAEGNVVEGVPRDSGRLWGTYRVTDGRFAGLSVGAGFQAQSRVAITNANDYFAPGFATVDARIGYDRDTWSVALTGKNLGDRFYWVRQPYLDGRVAPGEGRTVYLSLTARM</sequence>
<dbReference type="InterPro" id="IPR000531">
    <property type="entry name" value="Beta-barrel_TonB"/>
</dbReference>
<dbReference type="PANTHER" id="PTHR32552:SF68">
    <property type="entry name" value="FERRICHROME OUTER MEMBRANE TRANSPORTER_PHAGE RECEPTOR"/>
    <property type="match status" value="1"/>
</dbReference>
<evidence type="ECO:0000259" key="17">
    <source>
        <dbReference type="Pfam" id="PF00593"/>
    </source>
</evidence>
<evidence type="ECO:0000256" key="8">
    <source>
        <dbReference type="ARBA" id="ARBA00023004"/>
    </source>
</evidence>
<dbReference type="NCBIfam" id="TIGR01783">
    <property type="entry name" value="TonB-siderophor"/>
    <property type="match status" value="1"/>
</dbReference>
<comment type="caution">
    <text evidence="19">The sequence shown here is derived from an EMBL/GenBank/DDBJ whole genome shotgun (WGS) entry which is preliminary data.</text>
</comment>
<keyword evidence="6 14" id="KW-0812">Transmembrane</keyword>
<dbReference type="InterPro" id="IPR010105">
    <property type="entry name" value="TonB_sidphr_rcpt"/>
</dbReference>
<evidence type="ECO:0000259" key="18">
    <source>
        <dbReference type="Pfam" id="PF07715"/>
    </source>
</evidence>
<protein>
    <recommendedName>
        <fullName evidence="21">TonB-dependent receptor</fullName>
    </recommendedName>
</protein>
<reference evidence="19 20" key="1">
    <citation type="submission" date="2015-09" db="EMBL/GenBank/DDBJ databases">
        <authorList>
            <person name="Jackson K.R."/>
            <person name="Lunt B.L."/>
            <person name="Fisher J.N.B."/>
            <person name="Gardner A.V."/>
            <person name="Bailey M.E."/>
            <person name="Deus L.M."/>
            <person name="Earl A.S."/>
            <person name="Gibby P.D."/>
            <person name="Hartmann K.A."/>
            <person name="Liu J.E."/>
            <person name="Manci A.M."/>
            <person name="Nielsen D.A."/>
            <person name="Solomon M.B."/>
            <person name="Breakwell D.P."/>
            <person name="Burnett S.H."/>
            <person name="Grose J.H."/>
        </authorList>
    </citation>
    <scope>NUCLEOTIDE SEQUENCE [LARGE SCALE GENOMIC DNA]</scope>
    <source>
        <strain evidence="19 20">16</strain>
    </source>
</reference>
<dbReference type="Gene3D" id="2.170.130.10">
    <property type="entry name" value="TonB-dependent receptor, plug domain"/>
    <property type="match status" value="1"/>
</dbReference>
<dbReference type="Proteomes" id="UP000048984">
    <property type="component" value="Unassembled WGS sequence"/>
</dbReference>
<dbReference type="AlphaFoldDB" id="A0A0P6VZP4"/>
<reference evidence="19 20" key="2">
    <citation type="submission" date="2015-10" db="EMBL/GenBank/DDBJ databases">
        <title>Draft Genome Sequence of Prosthecomicrobium hirschii ATCC 27832.</title>
        <authorList>
            <person name="Daniel J."/>
            <person name="Givan S.A."/>
            <person name="Brun Y.V."/>
            <person name="Brown P.J."/>
        </authorList>
    </citation>
    <scope>NUCLEOTIDE SEQUENCE [LARGE SCALE GENOMIC DNA]</scope>
    <source>
        <strain evidence="19 20">16</strain>
    </source>
</reference>
<keyword evidence="11 14" id="KW-0472">Membrane</keyword>
<evidence type="ECO:0000256" key="15">
    <source>
        <dbReference type="RuleBase" id="RU003357"/>
    </source>
</evidence>
<feature type="chain" id="PRO_5006131956" description="TonB-dependent receptor" evidence="16">
    <location>
        <begin position="25"/>
        <end position="712"/>
    </location>
</feature>
<dbReference type="EMBL" id="LJYW01000001">
    <property type="protein sequence ID" value="KPL51306.1"/>
    <property type="molecule type" value="Genomic_DNA"/>
</dbReference>
<evidence type="ECO:0000256" key="11">
    <source>
        <dbReference type="ARBA" id="ARBA00023136"/>
    </source>
</evidence>
<feature type="signal peptide" evidence="16">
    <location>
        <begin position="1"/>
        <end position="24"/>
    </location>
</feature>
<dbReference type="STRING" id="665126.ABB55_02940"/>
<evidence type="ECO:0000256" key="6">
    <source>
        <dbReference type="ARBA" id="ARBA00022692"/>
    </source>
</evidence>
<keyword evidence="9" id="KW-0406">Ion transport</keyword>
<gene>
    <name evidence="19" type="ORF">ABB55_02940</name>
</gene>
<dbReference type="GO" id="GO:0009279">
    <property type="term" value="C:cell outer membrane"/>
    <property type="evidence" value="ECO:0007669"/>
    <property type="project" value="UniProtKB-SubCell"/>
</dbReference>
<evidence type="ECO:0000256" key="2">
    <source>
        <dbReference type="ARBA" id="ARBA00009810"/>
    </source>
</evidence>
<evidence type="ECO:0000256" key="10">
    <source>
        <dbReference type="ARBA" id="ARBA00023077"/>
    </source>
</evidence>
<dbReference type="GO" id="GO:0015344">
    <property type="term" value="F:siderophore uptake transmembrane transporter activity"/>
    <property type="evidence" value="ECO:0007669"/>
    <property type="project" value="TreeGrafter"/>
</dbReference>
<name>A0A0P6VZP4_9HYPH</name>
<keyword evidence="3 14" id="KW-0813">Transport</keyword>
<keyword evidence="10 15" id="KW-0798">TonB box</keyword>
<dbReference type="PROSITE" id="PS52016">
    <property type="entry name" value="TONB_DEPENDENT_REC_3"/>
    <property type="match status" value="1"/>
</dbReference>
<dbReference type="CDD" id="cd01347">
    <property type="entry name" value="ligand_gated_channel"/>
    <property type="match status" value="1"/>
</dbReference>
<evidence type="ECO:0000256" key="3">
    <source>
        <dbReference type="ARBA" id="ARBA00022448"/>
    </source>
</evidence>
<dbReference type="GO" id="GO:0038023">
    <property type="term" value="F:signaling receptor activity"/>
    <property type="evidence" value="ECO:0007669"/>
    <property type="project" value="InterPro"/>
</dbReference>
<evidence type="ECO:0000256" key="9">
    <source>
        <dbReference type="ARBA" id="ARBA00023065"/>
    </source>
</evidence>
<evidence type="ECO:0000256" key="7">
    <source>
        <dbReference type="ARBA" id="ARBA00022729"/>
    </source>
</evidence>
<organism evidence="19 20">
    <name type="scientific">Prosthecodimorpha hirschii</name>
    <dbReference type="NCBI Taxonomy" id="665126"/>
    <lineage>
        <taxon>Bacteria</taxon>
        <taxon>Pseudomonadati</taxon>
        <taxon>Pseudomonadota</taxon>
        <taxon>Alphaproteobacteria</taxon>
        <taxon>Hyphomicrobiales</taxon>
        <taxon>Ancalomicrobiaceae</taxon>
        <taxon>Prosthecodimorpha</taxon>
    </lineage>
</organism>
<evidence type="ECO:0008006" key="21">
    <source>
        <dbReference type="Google" id="ProtNLM"/>
    </source>
</evidence>